<evidence type="ECO:0000313" key="3">
    <source>
        <dbReference type="Proteomes" id="UP000325081"/>
    </source>
</evidence>
<dbReference type="EMBL" id="BKCP01002669">
    <property type="protein sequence ID" value="GER28522.1"/>
    <property type="molecule type" value="Genomic_DNA"/>
</dbReference>
<evidence type="ECO:0000256" key="1">
    <source>
        <dbReference type="SAM" id="MobiDB-lite"/>
    </source>
</evidence>
<feature type="region of interest" description="Disordered" evidence="1">
    <location>
        <begin position="96"/>
        <end position="174"/>
    </location>
</feature>
<sequence length="174" mass="19511">MRKSSRPESRRPSLFSVRTPEVGDGAPVENARPIPSRVAQIITFHSSNEEKQEEDEPKYDIEISVHAMAGTQGPKIIILPAWISDHQMSHLHVPLSDHHAPSQVTRAQPADAAWSHRRPHTTRKRRVQPADTVQSLQASTHNSQGPHSPQVPRAAHRRPRITADYLRNPRVDAA</sequence>
<dbReference type="AlphaFoldDB" id="A0A5A7P740"/>
<proteinExistence type="predicted"/>
<gene>
    <name evidence="2" type="ORF">STAS_04321</name>
</gene>
<feature type="compositionally biased region" description="Basic residues" evidence="1">
    <location>
        <begin position="115"/>
        <end position="127"/>
    </location>
</feature>
<dbReference type="Proteomes" id="UP000325081">
    <property type="component" value="Unassembled WGS sequence"/>
</dbReference>
<protein>
    <submittedName>
        <fullName evidence="2">SNF2 domain-containing protein</fullName>
    </submittedName>
</protein>
<keyword evidence="3" id="KW-1185">Reference proteome</keyword>
<organism evidence="2 3">
    <name type="scientific">Striga asiatica</name>
    <name type="common">Asiatic witchweed</name>
    <name type="synonym">Buchnera asiatica</name>
    <dbReference type="NCBI Taxonomy" id="4170"/>
    <lineage>
        <taxon>Eukaryota</taxon>
        <taxon>Viridiplantae</taxon>
        <taxon>Streptophyta</taxon>
        <taxon>Embryophyta</taxon>
        <taxon>Tracheophyta</taxon>
        <taxon>Spermatophyta</taxon>
        <taxon>Magnoliopsida</taxon>
        <taxon>eudicotyledons</taxon>
        <taxon>Gunneridae</taxon>
        <taxon>Pentapetalae</taxon>
        <taxon>asterids</taxon>
        <taxon>lamiids</taxon>
        <taxon>Lamiales</taxon>
        <taxon>Orobanchaceae</taxon>
        <taxon>Buchnereae</taxon>
        <taxon>Striga</taxon>
    </lineage>
</organism>
<comment type="caution">
    <text evidence="2">The sequence shown here is derived from an EMBL/GenBank/DDBJ whole genome shotgun (WGS) entry which is preliminary data.</text>
</comment>
<accession>A0A5A7P740</accession>
<feature type="region of interest" description="Disordered" evidence="1">
    <location>
        <begin position="1"/>
        <end position="34"/>
    </location>
</feature>
<reference evidence="3" key="1">
    <citation type="journal article" date="2019" name="Curr. Biol.">
        <title>Genome Sequence of Striga asiatica Provides Insight into the Evolution of Plant Parasitism.</title>
        <authorList>
            <person name="Yoshida S."/>
            <person name="Kim S."/>
            <person name="Wafula E.K."/>
            <person name="Tanskanen J."/>
            <person name="Kim Y.M."/>
            <person name="Honaas L."/>
            <person name="Yang Z."/>
            <person name="Spallek T."/>
            <person name="Conn C.E."/>
            <person name="Ichihashi Y."/>
            <person name="Cheong K."/>
            <person name="Cui S."/>
            <person name="Der J.P."/>
            <person name="Gundlach H."/>
            <person name="Jiao Y."/>
            <person name="Hori C."/>
            <person name="Ishida J.K."/>
            <person name="Kasahara H."/>
            <person name="Kiba T."/>
            <person name="Kim M.S."/>
            <person name="Koo N."/>
            <person name="Laohavisit A."/>
            <person name="Lee Y.H."/>
            <person name="Lumba S."/>
            <person name="McCourt P."/>
            <person name="Mortimer J.C."/>
            <person name="Mutuku J.M."/>
            <person name="Nomura T."/>
            <person name="Sasaki-Sekimoto Y."/>
            <person name="Seto Y."/>
            <person name="Wang Y."/>
            <person name="Wakatake T."/>
            <person name="Sakakibara H."/>
            <person name="Demura T."/>
            <person name="Yamaguchi S."/>
            <person name="Yoneyama K."/>
            <person name="Manabe R.I."/>
            <person name="Nelson D.C."/>
            <person name="Schulman A.H."/>
            <person name="Timko M.P."/>
            <person name="dePamphilis C.W."/>
            <person name="Choi D."/>
            <person name="Shirasu K."/>
        </authorList>
    </citation>
    <scope>NUCLEOTIDE SEQUENCE [LARGE SCALE GENOMIC DNA]</scope>
    <source>
        <strain evidence="3">cv. UVA1</strain>
    </source>
</reference>
<evidence type="ECO:0000313" key="2">
    <source>
        <dbReference type="EMBL" id="GER28522.1"/>
    </source>
</evidence>
<name>A0A5A7P740_STRAF</name>
<feature type="compositionally biased region" description="Polar residues" evidence="1">
    <location>
        <begin position="131"/>
        <end position="147"/>
    </location>
</feature>
<feature type="compositionally biased region" description="Basic and acidic residues" evidence="1">
    <location>
        <begin position="1"/>
        <end position="11"/>
    </location>
</feature>